<evidence type="ECO:0000313" key="4">
    <source>
        <dbReference type="Proteomes" id="UP001333102"/>
    </source>
</evidence>
<feature type="transmembrane region" description="Helical" evidence="1">
    <location>
        <begin position="160"/>
        <end position="181"/>
    </location>
</feature>
<proteinExistence type="predicted"/>
<keyword evidence="1" id="KW-1133">Transmembrane helix</keyword>
<accession>A0ABZ1BQD1</accession>
<evidence type="ECO:0000259" key="2">
    <source>
        <dbReference type="Pfam" id="PF04389"/>
    </source>
</evidence>
<dbReference type="EMBL" id="CP141614">
    <property type="protein sequence ID" value="WRP14317.1"/>
    <property type="molecule type" value="Genomic_DNA"/>
</dbReference>
<feature type="transmembrane region" description="Helical" evidence="1">
    <location>
        <begin position="80"/>
        <end position="101"/>
    </location>
</feature>
<gene>
    <name evidence="3" type="ORF">VLY81_12990</name>
</gene>
<feature type="domain" description="Peptidase M28" evidence="2">
    <location>
        <begin position="217"/>
        <end position="384"/>
    </location>
</feature>
<keyword evidence="1" id="KW-0812">Transmembrane</keyword>
<dbReference type="SUPFAM" id="SSF53187">
    <property type="entry name" value="Zn-dependent exopeptidases"/>
    <property type="match status" value="1"/>
</dbReference>
<sequence>MGAWEHLEQLTAWPHRGSTSVYETEAARWLAQTLRSMGYAVAVEPFRAPAATLYAGPPLVGAVVAGAVALALAVPGPWGATVAAVVALAAVALLLQEALLLRPGFDRILPVRPSQNVVASWPDGPGSGPLVLVVAHYDTQRGSWLFAPWFRRGLPVFFKVAYGGVALAVIGLLAGAVAGWLGAGWTGWRWVAGAGATVTAATMGSLALAGWRGRPVNGANDNGSGTAVVLALAQRWAARASRPGVEVRFVLTGSEEVGTRGMWAYLDGHPELRARPVYVVNVDNVGGGSLRALRHEGMLLPVPCGRRLGRLVEALVQEGRLSWWDRMLLLSTDAGPAAVRGYEAITFIGLDERGEIPHYHWFSDMIRHVDREHLERVADTIGSFIDRLVSELSEGTPSRPGV</sequence>
<reference evidence="4" key="1">
    <citation type="submission" date="2023-12" db="EMBL/GenBank/DDBJ databases">
        <title>Novel isolates from deep terrestrial aquifers shed light on the physiology and ecology of the class Limnochordia.</title>
        <authorList>
            <person name="Karnachuk O.V."/>
            <person name="Lukina A.P."/>
            <person name="Avakyan M.R."/>
            <person name="Kadnikov V."/>
            <person name="Begmatov S."/>
            <person name="Beletsky A.V."/>
            <person name="Mardanov A.V."/>
            <person name="Ravin N.V."/>
        </authorList>
    </citation>
    <scope>NUCLEOTIDE SEQUENCE [LARGE SCALE GENOMIC DNA]</scope>
    <source>
        <strain evidence="4">LN</strain>
    </source>
</reference>
<keyword evidence="4" id="KW-1185">Reference proteome</keyword>
<dbReference type="Gene3D" id="3.40.630.10">
    <property type="entry name" value="Zn peptidases"/>
    <property type="match status" value="1"/>
</dbReference>
<evidence type="ECO:0000313" key="3">
    <source>
        <dbReference type="EMBL" id="WRP14317.1"/>
    </source>
</evidence>
<dbReference type="PANTHER" id="PTHR12147:SF26">
    <property type="entry name" value="PEPTIDASE M28 DOMAIN-CONTAINING PROTEIN"/>
    <property type="match status" value="1"/>
</dbReference>
<dbReference type="Proteomes" id="UP001333102">
    <property type="component" value="Chromosome"/>
</dbReference>
<dbReference type="PANTHER" id="PTHR12147">
    <property type="entry name" value="METALLOPEPTIDASE M28 FAMILY MEMBER"/>
    <property type="match status" value="1"/>
</dbReference>
<dbReference type="InterPro" id="IPR045175">
    <property type="entry name" value="M28_fam"/>
</dbReference>
<dbReference type="Pfam" id="PF04389">
    <property type="entry name" value="Peptidase_M28"/>
    <property type="match status" value="1"/>
</dbReference>
<feature type="transmembrane region" description="Helical" evidence="1">
    <location>
        <begin position="187"/>
        <end position="209"/>
    </location>
</feature>
<dbReference type="InterPro" id="IPR007484">
    <property type="entry name" value="Peptidase_M28"/>
</dbReference>
<name>A0ABZ1BQD1_9FIRM</name>
<organism evidence="3 4">
    <name type="scientific">Geochorda subterranea</name>
    <dbReference type="NCBI Taxonomy" id="3109564"/>
    <lineage>
        <taxon>Bacteria</taxon>
        <taxon>Bacillati</taxon>
        <taxon>Bacillota</taxon>
        <taxon>Limnochordia</taxon>
        <taxon>Limnochordales</taxon>
        <taxon>Geochordaceae</taxon>
        <taxon>Geochorda</taxon>
    </lineage>
</organism>
<evidence type="ECO:0000256" key="1">
    <source>
        <dbReference type="SAM" id="Phobius"/>
    </source>
</evidence>
<dbReference type="RefSeq" id="WP_324668630.1">
    <property type="nucleotide sequence ID" value="NZ_CP141614.1"/>
</dbReference>
<protein>
    <submittedName>
        <fullName evidence="3">M28 family peptidase</fullName>
    </submittedName>
</protein>
<feature type="transmembrane region" description="Helical" evidence="1">
    <location>
        <begin position="53"/>
        <end position="74"/>
    </location>
</feature>
<keyword evidence="1" id="KW-0472">Membrane</keyword>